<dbReference type="Gramene" id="Zm00001eb058020_T002">
    <property type="protein sequence ID" value="Zm00001eb058020_P002"/>
    <property type="gene ID" value="Zm00001eb058020"/>
</dbReference>
<gene>
    <name evidence="2" type="primary">LOC100274252</name>
</gene>
<protein>
    <submittedName>
        <fullName evidence="2">Uncharacterized protein</fullName>
    </submittedName>
</protein>
<organism evidence="2 3">
    <name type="scientific">Zea mays</name>
    <name type="common">Maize</name>
    <dbReference type="NCBI Taxonomy" id="4577"/>
    <lineage>
        <taxon>Eukaryota</taxon>
        <taxon>Viridiplantae</taxon>
        <taxon>Streptophyta</taxon>
        <taxon>Embryophyta</taxon>
        <taxon>Tracheophyta</taxon>
        <taxon>Spermatophyta</taxon>
        <taxon>Magnoliopsida</taxon>
        <taxon>Liliopsida</taxon>
        <taxon>Poales</taxon>
        <taxon>Poaceae</taxon>
        <taxon>PACMAD clade</taxon>
        <taxon>Panicoideae</taxon>
        <taxon>Andropogonodae</taxon>
        <taxon>Andropogoneae</taxon>
        <taxon>Tripsacinae</taxon>
        <taxon>Zea</taxon>
    </lineage>
</organism>
<reference evidence="2" key="3">
    <citation type="submission" date="2021-05" db="UniProtKB">
        <authorList>
            <consortium name="EnsemblPlants"/>
        </authorList>
    </citation>
    <scope>IDENTIFICATION</scope>
    <source>
        <strain evidence="2">cv. B73</strain>
    </source>
</reference>
<evidence type="ECO:0000313" key="3">
    <source>
        <dbReference type="Proteomes" id="UP000007305"/>
    </source>
</evidence>
<dbReference type="EnsemblPlants" id="Zm00001eb058020_T002">
    <property type="protein sequence ID" value="Zm00001eb058020_P002"/>
    <property type="gene ID" value="Zm00001eb058020"/>
</dbReference>
<dbReference type="Proteomes" id="UP000007305">
    <property type="component" value="Chromosome 1"/>
</dbReference>
<name>A0A804M4D4_MAIZE</name>
<reference evidence="3" key="1">
    <citation type="submission" date="2015-12" db="EMBL/GenBank/DDBJ databases">
        <title>Update maize B73 reference genome by single molecule sequencing technologies.</title>
        <authorList>
            <consortium name="Maize Genome Sequencing Project"/>
            <person name="Ware D."/>
        </authorList>
    </citation>
    <scope>NUCLEOTIDE SEQUENCE [LARGE SCALE GENOMIC DNA]</scope>
    <source>
        <strain evidence="3">cv. B73</strain>
    </source>
</reference>
<sequence length="179" mass="19149">MVKEEEMMAEAGGGRGYMDLLGLGEEDYLLCLSPPSYFTPSVVSATATTTAAASASTCCAASYLDLDLAPAYHHTLSFGGQDQEQQHHGDDGGCSAEVQPDHRVLLLPLVHVALAARDSRLRRRLLPQATGFQEEEGGVKEQCVCRRSSCYEQEAQGEEGEARGEDRSSAAAGLSVRKV</sequence>
<accession>A0A804M4D4</accession>
<evidence type="ECO:0000256" key="1">
    <source>
        <dbReference type="SAM" id="MobiDB-lite"/>
    </source>
</evidence>
<dbReference type="AlphaFoldDB" id="A0A804M4D4"/>
<proteinExistence type="predicted"/>
<keyword evidence="3" id="KW-1185">Reference proteome</keyword>
<feature type="region of interest" description="Disordered" evidence="1">
    <location>
        <begin position="155"/>
        <end position="179"/>
    </location>
</feature>
<reference evidence="2" key="2">
    <citation type="submission" date="2019-07" db="EMBL/GenBank/DDBJ databases">
        <authorList>
            <person name="Seetharam A."/>
            <person name="Woodhouse M."/>
            <person name="Cannon E."/>
        </authorList>
    </citation>
    <scope>NUCLEOTIDE SEQUENCE [LARGE SCALE GENOMIC DNA]</scope>
    <source>
        <strain evidence="2">cv. B73</strain>
    </source>
</reference>
<evidence type="ECO:0000313" key="2">
    <source>
        <dbReference type="EnsemblPlants" id="Zm00001eb058020_P002"/>
    </source>
</evidence>